<comment type="caution">
    <text evidence="1">The sequence shown here is derived from an EMBL/GenBank/DDBJ whole genome shotgun (WGS) entry which is preliminary data.</text>
</comment>
<dbReference type="EMBL" id="VTYN01000015">
    <property type="protein sequence ID" value="NOH49402.1"/>
    <property type="molecule type" value="Genomic_DNA"/>
</dbReference>
<proteinExistence type="predicted"/>
<name>A0A7Y3ZAM0_9VIBR</name>
<dbReference type="AlphaFoldDB" id="A0A7Y3ZAM0"/>
<evidence type="ECO:0000313" key="1">
    <source>
        <dbReference type="EMBL" id="NOH49402.1"/>
    </source>
</evidence>
<gene>
    <name evidence="1" type="ORF">F0262_15225</name>
</gene>
<reference evidence="1 2" key="1">
    <citation type="submission" date="2019-08" db="EMBL/GenBank/DDBJ databases">
        <title>Draft genome sequencing and comparative genomics of hatchery-associated Vibrios.</title>
        <authorList>
            <person name="Kehlet-Delgado H."/>
            <person name="Mueller R.S."/>
        </authorList>
    </citation>
    <scope>NUCLEOTIDE SEQUENCE [LARGE SCALE GENOMIC DNA]</scope>
    <source>
        <strain evidence="1 2">00-78-3</strain>
    </source>
</reference>
<evidence type="ECO:0000313" key="2">
    <source>
        <dbReference type="Proteomes" id="UP000572072"/>
    </source>
</evidence>
<dbReference type="RefSeq" id="WP_171358422.1">
    <property type="nucleotide sequence ID" value="NZ_VTYN01000015.1"/>
</dbReference>
<accession>A0A7Y3ZAM0</accession>
<organism evidence="1 2">
    <name type="scientific">Vibrio rotiferianus</name>
    <dbReference type="NCBI Taxonomy" id="190895"/>
    <lineage>
        <taxon>Bacteria</taxon>
        <taxon>Pseudomonadati</taxon>
        <taxon>Pseudomonadota</taxon>
        <taxon>Gammaproteobacteria</taxon>
        <taxon>Vibrionales</taxon>
        <taxon>Vibrionaceae</taxon>
        <taxon>Vibrio</taxon>
    </lineage>
</organism>
<dbReference type="Proteomes" id="UP000572072">
    <property type="component" value="Unassembled WGS sequence"/>
</dbReference>
<protein>
    <submittedName>
        <fullName evidence="1">Uncharacterized protein</fullName>
    </submittedName>
</protein>
<sequence length="141" mass="16211">MVIHETSQNLPKSSGHWLIISLLSLSYFAYLSDKLVELGLVILTALAIKQISKRFENCAFTPKSIHIDSASNTFKYYQDSTVYFRLPLDEITQVRIQQESLYGNNLMIYTSIDSYQVPNSDNFDAHQLAQLMQKIQEKIDD</sequence>